<proteinExistence type="predicted"/>
<dbReference type="RefSeq" id="WP_000278830.1">
    <property type="nucleotide sequence ID" value="NZ_CATOWG010000008.1"/>
</dbReference>
<reference evidence="1 3" key="2">
    <citation type="submission" date="2018-06" db="EMBL/GenBank/DDBJ databases">
        <authorList>
            <consortium name="Pathogen Informatics"/>
            <person name="Doyle S."/>
        </authorList>
    </citation>
    <scope>NUCLEOTIDE SEQUENCE [LARGE SCALE GENOMIC DNA]</scope>
    <source>
        <strain evidence="1 3">NCTC7972</strain>
    </source>
</reference>
<reference evidence="2 4" key="1">
    <citation type="submission" date="2018-06" db="EMBL/GenBank/DDBJ databases">
        <title>Whole genome sequencing to identify and define MRSA outbreaks.</title>
        <authorList>
            <person name="Sullivan M.J."/>
            <person name="Altman D.R."/>
            <person name="Chacko K."/>
            <person name="Ciferri B."/>
            <person name="Webster E."/>
            <person name="Deikus G."/>
            <person name="Lewis M."/>
            <person name="Khan Z."/>
            <person name="Beckford C."/>
            <person name="Rendo A."/>
            <person name="Samaroo F."/>
            <person name="Sebra R."/>
            <person name="Karam-Howlin R."/>
            <person name="Southwick K."/>
            <person name="Adams E."/>
            <person name="Ying L."/>
            <person name="Kornblum J."/>
            <person name="Factor S."/>
            <person name="Danesh Yazdi M."/>
            <person name="Dingle T."/>
            <person name="Hamula C."/>
            <person name="Bashir A."/>
            <person name="Schadt E."/>
            <person name="Kasarskis A."/>
            <person name="Patel G."/>
            <person name="Wallach F."/>
            <person name="Gibbs K."/>
            <person name="Van Bakel H."/>
        </authorList>
    </citation>
    <scope>NUCLEOTIDE SEQUENCE [LARGE SCALE GENOMIC DNA]</scope>
    <source>
        <strain evidence="4">pt013</strain>
        <strain evidence="2">Pt013</strain>
    </source>
</reference>
<dbReference type="Proteomes" id="UP000451682">
    <property type="component" value="Unassembled WGS sequence"/>
</dbReference>
<evidence type="ECO:0000313" key="2">
    <source>
        <dbReference type="EMBL" id="TXL46552.1"/>
    </source>
</evidence>
<sequence>MYKVKYSSFNYYPDILLISNIAVGVIFQIEGNNGYYANEFNLMQRKNKLFSFDEELDKDFTKMFLKSIRENFLNFKGEIKEFTRFYVNNFKFTNIQIRNFDSLDEAKAFIEDTTKYILHPTQEAGNKMTEAEKREYINNYLLKTFSTVQKSYVFKGAKNRDKITVDFMVEDHTGKKIGYKVINNSPQALFNIRSYVAHAWFNKENLTFIMDDDMESEQRYVNSLTREFNNEAEINAILKKDLVTQ</sequence>
<dbReference type="EMBL" id="UHAI01000005">
    <property type="protein sequence ID" value="SUK61126.1"/>
    <property type="molecule type" value="Genomic_DNA"/>
</dbReference>
<evidence type="ECO:0000313" key="4">
    <source>
        <dbReference type="Proteomes" id="UP000451682"/>
    </source>
</evidence>
<evidence type="ECO:0008006" key="5">
    <source>
        <dbReference type="Google" id="ProtNLM"/>
    </source>
</evidence>
<evidence type="ECO:0000313" key="1">
    <source>
        <dbReference type="EMBL" id="SUK61126.1"/>
    </source>
</evidence>
<protein>
    <recommendedName>
        <fullName evidence="5">DUF3037 domain-containing protein</fullName>
    </recommendedName>
</protein>
<dbReference type="AlphaFoldDB" id="A0A6B5KKU5"/>
<accession>A0A6B5KKU5</accession>
<dbReference type="Proteomes" id="UP000254224">
    <property type="component" value="Unassembled WGS sequence"/>
</dbReference>
<comment type="caution">
    <text evidence="1">The sequence shown here is derived from an EMBL/GenBank/DDBJ whole genome shotgun (WGS) entry which is preliminary data.</text>
</comment>
<evidence type="ECO:0000313" key="3">
    <source>
        <dbReference type="Proteomes" id="UP000254224"/>
    </source>
</evidence>
<gene>
    <name evidence="2" type="ORF">DQU50_01640</name>
    <name evidence="1" type="ORF">NCTC7972_02901</name>
</gene>
<organism evidence="1 3">
    <name type="scientific">Staphylococcus aureus</name>
    <dbReference type="NCBI Taxonomy" id="1280"/>
    <lineage>
        <taxon>Bacteria</taxon>
        <taxon>Bacillati</taxon>
        <taxon>Bacillota</taxon>
        <taxon>Bacilli</taxon>
        <taxon>Bacillales</taxon>
        <taxon>Staphylococcaceae</taxon>
        <taxon>Staphylococcus</taxon>
    </lineage>
</organism>
<dbReference type="EMBL" id="QNXF01000002">
    <property type="protein sequence ID" value="TXL46552.1"/>
    <property type="molecule type" value="Genomic_DNA"/>
</dbReference>
<name>A0A6B5KKU5_STAAU</name>